<dbReference type="InterPro" id="IPR003613">
    <property type="entry name" value="Ubox_domain"/>
</dbReference>
<accession>A0A7S1I5F1</accession>
<evidence type="ECO:0000259" key="1">
    <source>
        <dbReference type="PROSITE" id="PS51698"/>
    </source>
</evidence>
<dbReference type="SMART" id="SM00504">
    <property type="entry name" value="Ubox"/>
    <property type="match status" value="1"/>
</dbReference>
<dbReference type="GO" id="GO:0016567">
    <property type="term" value="P:protein ubiquitination"/>
    <property type="evidence" value="ECO:0007669"/>
    <property type="project" value="InterPro"/>
</dbReference>
<dbReference type="AlphaFoldDB" id="A0A7S1I5F1"/>
<dbReference type="InterPro" id="IPR045210">
    <property type="entry name" value="RING-Ubox_PUB"/>
</dbReference>
<dbReference type="Pfam" id="PF04564">
    <property type="entry name" value="U-box"/>
    <property type="match status" value="1"/>
</dbReference>
<feature type="domain" description="U-box" evidence="1">
    <location>
        <begin position="498"/>
        <end position="572"/>
    </location>
</feature>
<dbReference type="PANTHER" id="PTHR45958:SF18">
    <property type="entry name" value="U-BOX DOMAIN-CONTAINING PROTEIN"/>
    <property type="match status" value="1"/>
</dbReference>
<dbReference type="EMBL" id="HBGA01034834">
    <property type="protein sequence ID" value="CAD9001544.1"/>
    <property type="molecule type" value="Transcribed_RNA"/>
</dbReference>
<reference evidence="2" key="1">
    <citation type="submission" date="2021-01" db="EMBL/GenBank/DDBJ databases">
        <authorList>
            <person name="Corre E."/>
            <person name="Pelletier E."/>
            <person name="Niang G."/>
            <person name="Scheremetjew M."/>
            <person name="Finn R."/>
            <person name="Kale V."/>
            <person name="Holt S."/>
            <person name="Cochrane G."/>
            <person name="Meng A."/>
            <person name="Brown T."/>
            <person name="Cohen L."/>
        </authorList>
    </citation>
    <scope>NUCLEOTIDE SEQUENCE</scope>
    <source>
        <strain evidence="2">NIES-381</strain>
    </source>
</reference>
<dbReference type="Gene3D" id="3.30.40.10">
    <property type="entry name" value="Zinc/RING finger domain, C3HC4 (zinc finger)"/>
    <property type="match status" value="1"/>
</dbReference>
<evidence type="ECO:0000313" key="2">
    <source>
        <dbReference type="EMBL" id="CAD9001544.1"/>
    </source>
</evidence>
<dbReference type="PROSITE" id="PS51698">
    <property type="entry name" value="U_BOX"/>
    <property type="match status" value="1"/>
</dbReference>
<organism evidence="2">
    <name type="scientific">Eutreptiella gymnastica</name>
    <dbReference type="NCBI Taxonomy" id="73025"/>
    <lineage>
        <taxon>Eukaryota</taxon>
        <taxon>Discoba</taxon>
        <taxon>Euglenozoa</taxon>
        <taxon>Euglenida</taxon>
        <taxon>Spirocuta</taxon>
        <taxon>Euglenophyceae</taxon>
        <taxon>Eutreptiales</taxon>
        <taxon>Eutreptiaceae</taxon>
        <taxon>Eutreptiella</taxon>
    </lineage>
</organism>
<dbReference type="InterPro" id="IPR052608">
    <property type="entry name" value="U-box_domain_protein"/>
</dbReference>
<dbReference type="CDD" id="cd16664">
    <property type="entry name" value="RING-Ubox_PUB"/>
    <property type="match status" value="1"/>
</dbReference>
<sequence>MCAKEVTAQKGILTGALQRMNKNWEQILTDKEQGRDLYGTSLGRIHEYMVVLLSRVCDYKFTTLQLIEFSSERLSFALFLLSTVMKVVGYEREFRMNCITILKGFSSPITYFTDGAVQHQEFADRINSLLSQVQRLNLLQVACDAVAPLVTSSPMFLDATTHIAAQQFMNFAIDVYRFATIGATGFRQTLLVNTAIVDRVVLPYLLRCMAVVAKHFQMQTAYDTDPKPIPKMTKEVCVGMRTALDFLALASFHMGSHSQALLPQNVFTLDILQLPVNEFLCQQPEILSRLLHVNVNLDSLAGEHGLPPAIVSRMTPGCQASNIMMHLAQLLAVLPMETLVQVYAGVIESRAIPIAKDSTSFDILENLIVQTTEAKQRGTDCGADTIPVLSSTDLDKLTADLDKQFEQLTMAKEEVQFIKQALNGDLGSSDIQSRPSTASQACSTRLLGALPSLNMTRAAATPERPTTAEARSADIFTSQTVKLSMPRSIVAPMKGPTGCPKDFKCAINGHVMKNPVDSPTGHTFERETIEYWLHQNGSVCPITGKPLTKEELVLNTKLQHKISSWLIKEALSSSVQDEQDDLYAF</sequence>
<gene>
    <name evidence="2" type="ORF">EGYM00392_LOCUS12625</name>
</gene>
<proteinExistence type="predicted"/>
<protein>
    <recommendedName>
        <fullName evidence="1">U-box domain-containing protein</fullName>
    </recommendedName>
</protein>
<dbReference type="PANTHER" id="PTHR45958">
    <property type="entry name" value="RING-TYPE E3 UBIQUITIN TRANSFERASE"/>
    <property type="match status" value="1"/>
</dbReference>
<dbReference type="InterPro" id="IPR013083">
    <property type="entry name" value="Znf_RING/FYVE/PHD"/>
</dbReference>
<dbReference type="GO" id="GO:0004842">
    <property type="term" value="F:ubiquitin-protein transferase activity"/>
    <property type="evidence" value="ECO:0007669"/>
    <property type="project" value="InterPro"/>
</dbReference>
<name>A0A7S1I5F1_9EUGL</name>
<dbReference type="SUPFAM" id="SSF57850">
    <property type="entry name" value="RING/U-box"/>
    <property type="match status" value="1"/>
</dbReference>